<dbReference type="Proteomes" id="UP000075243">
    <property type="component" value="Unassembled WGS sequence"/>
</dbReference>
<reference evidence="1" key="1">
    <citation type="journal article" date="2012" name="Nat. Biotechnol.">
        <title>Draft genome sequence of pigeonpea (Cajanus cajan), an orphan legume crop of resource-poor farmers.</title>
        <authorList>
            <person name="Varshney R.K."/>
            <person name="Chen W."/>
            <person name="Li Y."/>
            <person name="Bharti A.K."/>
            <person name="Saxena R.K."/>
            <person name="Schlueter J.A."/>
            <person name="Donoghue M.T."/>
            <person name="Azam S."/>
            <person name="Fan G."/>
            <person name="Whaley A.M."/>
            <person name="Farmer A.D."/>
            <person name="Sheridan J."/>
            <person name="Iwata A."/>
            <person name="Tuteja R."/>
            <person name="Penmetsa R.V."/>
            <person name="Wu W."/>
            <person name="Upadhyaya H.D."/>
            <person name="Yang S.P."/>
            <person name="Shah T."/>
            <person name="Saxena K.B."/>
            <person name="Michael T."/>
            <person name="McCombie W.R."/>
            <person name="Yang B."/>
            <person name="Zhang G."/>
            <person name="Yang H."/>
            <person name="Wang J."/>
            <person name="Spillane C."/>
            <person name="Cook D.R."/>
            <person name="May G.D."/>
            <person name="Xu X."/>
            <person name="Jackson S.A."/>
        </authorList>
    </citation>
    <scope>NUCLEOTIDE SEQUENCE [LARGE SCALE GENOMIC DNA]</scope>
</reference>
<keyword evidence="2" id="KW-1185">Reference proteome</keyword>
<protein>
    <recommendedName>
        <fullName evidence="3">Retrovirus-related Pol polyprotein from transposon TNT 1-94</fullName>
    </recommendedName>
</protein>
<evidence type="ECO:0000313" key="1">
    <source>
        <dbReference type="EMBL" id="KYP32316.1"/>
    </source>
</evidence>
<evidence type="ECO:0000313" key="2">
    <source>
        <dbReference type="Proteomes" id="UP000075243"/>
    </source>
</evidence>
<dbReference type="AlphaFoldDB" id="A0A151QPW2"/>
<gene>
    <name evidence="1" type="ORF">KK1_047032</name>
</gene>
<proteinExistence type="predicted"/>
<sequence>MTGKHSEWIIDTSVSSHMTRNLSLLCGLRDVVGCPVRLPGGKQLMENKEGTVTLDGR</sequence>
<evidence type="ECO:0008006" key="3">
    <source>
        <dbReference type="Google" id="ProtNLM"/>
    </source>
</evidence>
<dbReference type="Gramene" id="C.cajan_42004.t">
    <property type="protein sequence ID" value="C.cajan_42004.t.cds1"/>
    <property type="gene ID" value="C.cajan_42004"/>
</dbReference>
<organism evidence="1 2">
    <name type="scientific">Cajanus cajan</name>
    <name type="common">Pigeon pea</name>
    <name type="synonym">Cajanus indicus</name>
    <dbReference type="NCBI Taxonomy" id="3821"/>
    <lineage>
        <taxon>Eukaryota</taxon>
        <taxon>Viridiplantae</taxon>
        <taxon>Streptophyta</taxon>
        <taxon>Embryophyta</taxon>
        <taxon>Tracheophyta</taxon>
        <taxon>Spermatophyta</taxon>
        <taxon>Magnoliopsida</taxon>
        <taxon>eudicotyledons</taxon>
        <taxon>Gunneridae</taxon>
        <taxon>Pentapetalae</taxon>
        <taxon>rosids</taxon>
        <taxon>fabids</taxon>
        <taxon>Fabales</taxon>
        <taxon>Fabaceae</taxon>
        <taxon>Papilionoideae</taxon>
        <taxon>50 kb inversion clade</taxon>
        <taxon>NPAAA clade</taxon>
        <taxon>indigoferoid/millettioid clade</taxon>
        <taxon>Phaseoleae</taxon>
        <taxon>Cajanus</taxon>
    </lineage>
</organism>
<accession>A0A151QPW2</accession>
<dbReference type="EMBL" id="KQ485348">
    <property type="protein sequence ID" value="KYP32316.1"/>
    <property type="molecule type" value="Genomic_DNA"/>
</dbReference>
<name>A0A151QPW2_CAJCA</name>